<protein>
    <recommendedName>
        <fullName evidence="11">Translin</fullName>
    </recommendedName>
</protein>
<keyword evidence="6" id="KW-0238">DNA-binding</keyword>
<dbReference type="AlphaFoldDB" id="A0A0C3LLN0"/>
<keyword evidence="5" id="KW-0694">RNA-binding</keyword>
<dbReference type="InterPro" id="IPR016069">
    <property type="entry name" value="Translin_C"/>
</dbReference>
<evidence type="ECO:0000256" key="8">
    <source>
        <dbReference type="SAM" id="MobiDB-lite"/>
    </source>
</evidence>
<proteinExistence type="inferred from homology"/>
<evidence type="ECO:0000256" key="2">
    <source>
        <dbReference type="ARBA" id="ARBA00004496"/>
    </source>
</evidence>
<evidence type="ECO:0000256" key="7">
    <source>
        <dbReference type="ARBA" id="ARBA00023242"/>
    </source>
</evidence>
<evidence type="ECO:0000256" key="6">
    <source>
        <dbReference type="ARBA" id="ARBA00023125"/>
    </source>
</evidence>
<sequence>QQIREATSELEKKVRATTGILNKVHGTPTAQFPELIAAIQPHIGSIHENLETLAELVKPEEFWRVKDMWARHLQSAVYVICMCEWLKNGKLATIDQVSKELGVKPEWQDRFVLASEDYLHGVISVTNELARLAVNAVIMKDFELPGKIYTFVKEIHSGFSLLNLKNDPLRRRFDSIKYDVKRIEEVVYDISLRKLGEPESTSETPAASDLAASTGAPAP</sequence>
<dbReference type="GO" id="GO:0005737">
    <property type="term" value="C:cytoplasm"/>
    <property type="evidence" value="ECO:0007669"/>
    <property type="project" value="UniProtKB-SubCell"/>
</dbReference>
<dbReference type="SUPFAM" id="SSF74784">
    <property type="entry name" value="Translin"/>
    <property type="match status" value="1"/>
</dbReference>
<dbReference type="InterPro" id="IPR036081">
    <property type="entry name" value="Translin_sf"/>
</dbReference>
<keyword evidence="4" id="KW-0963">Cytoplasm</keyword>
<evidence type="ECO:0000256" key="4">
    <source>
        <dbReference type="ARBA" id="ARBA00022490"/>
    </source>
</evidence>
<dbReference type="FunFam" id="1.20.58.200:FF:000002">
    <property type="entry name" value="Putative translin"/>
    <property type="match status" value="1"/>
</dbReference>
<evidence type="ECO:0000313" key="9">
    <source>
        <dbReference type="EMBL" id="KIO22252.1"/>
    </source>
</evidence>
<dbReference type="Gene3D" id="1.20.58.200">
    <property type="entry name" value="Translin, domain 2"/>
    <property type="match status" value="1"/>
</dbReference>
<evidence type="ECO:0000256" key="3">
    <source>
        <dbReference type="ARBA" id="ARBA00005902"/>
    </source>
</evidence>
<organism evidence="9 10">
    <name type="scientific">Tulasnella calospora MUT 4182</name>
    <dbReference type="NCBI Taxonomy" id="1051891"/>
    <lineage>
        <taxon>Eukaryota</taxon>
        <taxon>Fungi</taxon>
        <taxon>Dikarya</taxon>
        <taxon>Basidiomycota</taxon>
        <taxon>Agaricomycotina</taxon>
        <taxon>Agaricomycetes</taxon>
        <taxon>Cantharellales</taxon>
        <taxon>Tulasnellaceae</taxon>
        <taxon>Tulasnella</taxon>
    </lineage>
</organism>
<dbReference type="GO" id="GO:0003697">
    <property type="term" value="F:single-stranded DNA binding"/>
    <property type="evidence" value="ECO:0007669"/>
    <property type="project" value="InterPro"/>
</dbReference>
<name>A0A0C3LLN0_9AGAM</name>
<feature type="non-terminal residue" evidence="9">
    <location>
        <position position="1"/>
    </location>
</feature>
<dbReference type="GO" id="GO:0043565">
    <property type="term" value="F:sequence-specific DNA binding"/>
    <property type="evidence" value="ECO:0007669"/>
    <property type="project" value="InterPro"/>
</dbReference>
<dbReference type="STRING" id="1051891.A0A0C3LLN0"/>
<evidence type="ECO:0000313" key="10">
    <source>
        <dbReference type="Proteomes" id="UP000054248"/>
    </source>
</evidence>
<reference evidence="9 10" key="1">
    <citation type="submission" date="2014-04" db="EMBL/GenBank/DDBJ databases">
        <authorList>
            <consortium name="DOE Joint Genome Institute"/>
            <person name="Kuo A."/>
            <person name="Girlanda M."/>
            <person name="Perotto S."/>
            <person name="Kohler A."/>
            <person name="Nagy L.G."/>
            <person name="Floudas D."/>
            <person name="Copeland A."/>
            <person name="Barry K.W."/>
            <person name="Cichocki N."/>
            <person name="Veneault-Fourrey C."/>
            <person name="LaButti K."/>
            <person name="Lindquist E.A."/>
            <person name="Lipzen A."/>
            <person name="Lundell T."/>
            <person name="Morin E."/>
            <person name="Murat C."/>
            <person name="Sun H."/>
            <person name="Tunlid A."/>
            <person name="Henrissat B."/>
            <person name="Grigoriev I.V."/>
            <person name="Hibbett D.S."/>
            <person name="Martin F."/>
            <person name="Nordberg H.P."/>
            <person name="Cantor M.N."/>
            <person name="Hua S.X."/>
        </authorList>
    </citation>
    <scope>NUCLEOTIDE SEQUENCE [LARGE SCALE GENOMIC DNA]</scope>
    <source>
        <strain evidence="9 10">MUT 4182</strain>
    </source>
</reference>
<reference evidence="10" key="2">
    <citation type="submission" date="2015-01" db="EMBL/GenBank/DDBJ databases">
        <title>Evolutionary Origins and Diversification of the Mycorrhizal Mutualists.</title>
        <authorList>
            <consortium name="DOE Joint Genome Institute"/>
            <consortium name="Mycorrhizal Genomics Consortium"/>
            <person name="Kohler A."/>
            <person name="Kuo A."/>
            <person name="Nagy L.G."/>
            <person name="Floudas D."/>
            <person name="Copeland A."/>
            <person name="Barry K.W."/>
            <person name="Cichocki N."/>
            <person name="Veneault-Fourrey C."/>
            <person name="LaButti K."/>
            <person name="Lindquist E.A."/>
            <person name="Lipzen A."/>
            <person name="Lundell T."/>
            <person name="Morin E."/>
            <person name="Murat C."/>
            <person name="Riley R."/>
            <person name="Ohm R."/>
            <person name="Sun H."/>
            <person name="Tunlid A."/>
            <person name="Henrissat B."/>
            <person name="Grigoriev I.V."/>
            <person name="Hibbett D.S."/>
            <person name="Martin F."/>
        </authorList>
    </citation>
    <scope>NUCLEOTIDE SEQUENCE [LARGE SCALE GENOMIC DNA]</scope>
    <source>
        <strain evidence="10">MUT 4182</strain>
    </source>
</reference>
<dbReference type="GO" id="GO:0003723">
    <property type="term" value="F:RNA binding"/>
    <property type="evidence" value="ECO:0007669"/>
    <property type="project" value="UniProtKB-KW"/>
</dbReference>
<dbReference type="InterPro" id="IPR002848">
    <property type="entry name" value="Translin_fam"/>
</dbReference>
<dbReference type="EMBL" id="KN823114">
    <property type="protein sequence ID" value="KIO22252.1"/>
    <property type="molecule type" value="Genomic_DNA"/>
</dbReference>
<gene>
    <name evidence="9" type="ORF">M407DRAFT_119461</name>
</gene>
<dbReference type="OrthoDB" id="829at2759"/>
<dbReference type="Pfam" id="PF01997">
    <property type="entry name" value="Translin"/>
    <property type="match status" value="1"/>
</dbReference>
<dbReference type="HOGENOM" id="CLU_079179_0_0_1"/>
<evidence type="ECO:0000256" key="5">
    <source>
        <dbReference type="ARBA" id="ARBA00022884"/>
    </source>
</evidence>
<feature type="region of interest" description="Disordered" evidence="8">
    <location>
        <begin position="197"/>
        <end position="219"/>
    </location>
</feature>
<keyword evidence="10" id="KW-1185">Reference proteome</keyword>
<comment type="similarity">
    <text evidence="3">Belongs to the translin family.</text>
</comment>
<dbReference type="GO" id="GO:0016070">
    <property type="term" value="P:RNA metabolic process"/>
    <property type="evidence" value="ECO:0007669"/>
    <property type="project" value="InterPro"/>
</dbReference>
<dbReference type="GO" id="GO:0005634">
    <property type="term" value="C:nucleus"/>
    <property type="evidence" value="ECO:0007669"/>
    <property type="project" value="UniProtKB-SubCell"/>
</dbReference>
<comment type="subcellular location">
    <subcellularLocation>
        <location evidence="2">Cytoplasm</location>
    </subcellularLocation>
    <subcellularLocation>
        <location evidence="1">Nucleus</location>
    </subcellularLocation>
</comment>
<dbReference type="InterPro" id="IPR033956">
    <property type="entry name" value="Translin"/>
</dbReference>
<dbReference type="CDD" id="cd14819">
    <property type="entry name" value="Translin"/>
    <property type="match status" value="1"/>
</dbReference>
<dbReference type="Gene3D" id="1.20.58.190">
    <property type="entry name" value="Translin, domain 1"/>
    <property type="match status" value="1"/>
</dbReference>
<dbReference type="Proteomes" id="UP000054248">
    <property type="component" value="Unassembled WGS sequence"/>
</dbReference>
<dbReference type="InterPro" id="IPR016068">
    <property type="entry name" value="Translin_N"/>
</dbReference>
<keyword evidence="7" id="KW-0539">Nucleus</keyword>
<dbReference type="PANTHER" id="PTHR10741">
    <property type="entry name" value="TRANSLIN AND TRANSLIN ASSOCIATED PROTEIN X"/>
    <property type="match status" value="1"/>
</dbReference>
<accession>A0A0C3LLN0</accession>
<evidence type="ECO:0000256" key="1">
    <source>
        <dbReference type="ARBA" id="ARBA00004123"/>
    </source>
</evidence>
<evidence type="ECO:0008006" key="11">
    <source>
        <dbReference type="Google" id="ProtNLM"/>
    </source>
</evidence>